<organism evidence="2 3">
    <name type="scientific">Dipteronia sinensis</name>
    <dbReference type="NCBI Taxonomy" id="43782"/>
    <lineage>
        <taxon>Eukaryota</taxon>
        <taxon>Viridiplantae</taxon>
        <taxon>Streptophyta</taxon>
        <taxon>Embryophyta</taxon>
        <taxon>Tracheophyta</taxon>
        <taxon>Spermatophyta</taxon>
        <taxon>Magnoliopsida</taxon>
        <taxon>eudicotyledons</taxon>
        <taxon>Gunneridae</taxon>
        <taxon>Pentapetalae</taxon>
        <taxon>rosids</taxon>
        <taxon>malvids</taxon>
        <taxon>Sapindales</taxon>
        <taxon>Sapindaceae</taxon>
        <taxon>Hippocastanoideae</taxon>
        <taxon>Acereae</taxon>
        <taxon>Dipteronia</taxon>
    </lineage>
</organism>
<dbReference type="Proteomes" id="UP001281410">
    <property type="component" value="Unassembled WGS sequence"/>
</dbReference>
<name>A0AAD9Z089_9ROSI</name>
<evidence type="ECO:0000313" key="2">
    <source>
        <dbReference type="EMBL" id="KAK3169189.1"/>
    </source>
</evidence>
<keyword evidence="3" id="KW-1185">Reference proteome</keyword>
<sequence>MNPHLWEWKAVIGAAIRECDVGSKKAEDANENEFSSTDSLLRPDPKIAKSSQQTQSQSNCIILLLLQTLEKLEYLDQRIQKLEGKGTGALAPDHIDMDELASRFANSASSSSLISGRKSISSRYFKNAKPSEVLRIEERIDIDGQIKNLENNNMKLLKVDKLYHTGFLQSKSDLITTLSRHKISCIGEDNLVDLPLILKNDYSQLSARRLMHLGLITIGVIGLTRQGTGAKTFISVSDMAWNTPEDGVLGCMELDMNNNYQIGVLQPGMIADFADFPNHFRVHVMTKGYDMKPGTCNLWVMIGFIGKTTDTEKVQTKLDLSQNLKVLTNKGVPFVTALRISSERRQGEDWILSKLFAKTERVQAPRSGAIIKNTKTGEASISFSNYEDIDDPAESDDEEI</sequence>
<dbReference type="AlphaFoldDB" id="A0AAD9Z089"/>
<dbReference type="EMBL" id="JANJYJ010000969">
    <property type="protein sequence ID" value="KAK3169189.1"/>
    <property type="molecule type" value="Genomic_DNA"/>
</dbReference>
<accession>A0AAD9Z089</accession>
<proteinExistence type="predicted"/>
<comment type="caution">
    <text evidence="2">The sequence shown here is derived from an EMBL/GenBank/DDBJ whole genome shotgun (WGS) entry which is preliminary data.</text>
</comment>
<evidence type="ECO:0000256" key="1">
    <source>
        <dbReference type="SAM" id="MobiDB-lite"/>
    </source>
</evidence>
<reference evidence="2" key="1">
    <citation type="journal article" date="2023" name="Plant J.">
        <title>Genome sequences and population genomics provide insights into the demographic history, inbreeding, and mutation load of two 'living fossil' tree species of Dipteronia.</title>
        <authorList>
            <person name="Feng Y."/>
            <person name="Comes H.P."/>
            <person name="Chen J."/>
            <person name="Zhu S."/>
            <person name="Lu R."/>
            <person name="Zhang X."/>
            <person name="Li P."/>
            <person name="Qiu J."/>
            <person name="Olsen K.M."/>
            <person name="Qiu Y."/>
        </authorList>
    </citation>
    <scope>NUCLEOTIDE SEQUENCE</scope>
    <source>
        <strain evidence="2">NBL</strain>
    </source>
</reference>
<feature type="region of interest" description="Disordered" evidence="1">
    <location>
        <begin position="26"/>
        <end position="52"/>
    </location>
</feature>
<evidence type="ECO:0000313" key="3">
    <source>
        <dbReference type="Proteomes" id="UP001281410"/>
    </source>
</evidence>
<protein>
    <submittedName>
        <fullName evidence="2">Uncharacterized protein</fullName>
    </submittedName>
</protein>
<gene>
    <name evidence="2" type="ORF">Dsin_000187</name>
</gene>